<evidence type="ECO:0000256" key="14">
    <source>
        <dbReference type="ARBA" id="ARBA00023180"/>
    </source>
</evidence>
<dbReference type="GO" id="GO:0035269">
    <property type="term" value="P:protein O-linked glycosylation via mannose"/>
    <property type="evidence" value="ECO:0007669"/>
    <property type="project" value="TreeGrafter"/>
</dbReference>
<evidence type="ECO:0000256" key="15">
    <source>
        <dbReference type="ARBA" id="ARBA00023211"/>
    </source>
</evidence>
<evidence type="ECO:0000256" key="2">
    <source>
        <dbReference type="ARBA" id="ARBA00004323"/>
    </source>
</evidence>
<dbReference type="Pfam" id="PF13896">
    <property type="entry name" value="Glyco_transf_49"/>
    <property type="match status" value="1"/>
</dbReference>
<protein>
    <recommendedName>
        <fullName evidence="5">Beta-1,4-glucuronyltransferase 1</fullName>
    </recommendedName>
    <alternativeName>
        <fullName evidence="16">I-beta-1,3-N-acetylglucosaminyltransferase</fullName>
    </alternativeName>
    <alternativeName>
        <fullName evidence="19">N-acetyllactosaminide beta-1,3-N-acetylglucosaminyltransferase</fullName>
    </alternativeName>
    <alternativeName>
        <fullName evidence="17">Poly-N-acetyllactosamine extension enzyme</fullName>
    </alternativeName>
    <alternativeName>
        <fullName evidence="18">UDP-GlcNAc:betaGal beta-1,3-N-acetylglucosaminyltransferase 1</fullName>
    </alternativeName>
</protein>
<organism evidence="22 23">
    <name type="scientific">Pinctada imbricata</name>
    <name type="common">Atlantic pearl-oyster</name>
    <name type="synonym">Pinctada martensii</name>
    <dbReference type="NCBI Taxonomy" id="66713"/>
    <lineage>
        <taxon>Eukaryota</taxon>
        <taxon>Metazoa</taxon>
        <taxon>Spiralia</taxon>
        <taxon>Lophotrochozoa</taxon>
        <taxon>Mollusca</taxon>
        <taxon>Bivalvia</taxon>
        <taxon>Autobranchia</taxon>
        <taxon>Pteriomorphia</taxon>
        <taxon>Pterioida</taxon>
        <taxon>Pterioidea</taxon>
        <taxon>Pteriidae</taxon>
        <taxon>Pinctada</taxon>
    </lineage>
</organism>
<dbReference type="PANTHER" id="PTHR46420">
    <property type="entry name" value="BETA-1,4-GLUCURONYLTRANSFERASE 1"/>
    <property type="match status" value="1"/>
</dbReference>
<evidence type="ECO:0000256" key="3">
    <source>
        <dbReference type="ARBA" id="ARBA00004922"/>
    </source>
</evidence>
<evidence type="ECO:0000256" key="1">
    <source>
        <dbReference type="ARBA" id="ARBA00001936"/>
    </source>
</evidence>
<evidence type="ECO:0000256" key="21">
    <source>
        <dbReference type="SAM" id="MobiDB-lite"/>
    </source>
</evidence>
<dbReference type="PANTHER" id="PTHR46420:SF1">
    <property type="entry name" value="BETA-1,4-GLUCURONYLTRANSFERASE 1"/>
    <property type="match status" value="1"/>
</dbReference>
<comment type="cofactor">
    <cofactor evidence="1">
        <name>Mn(2+)</name>
        <dbReference type="ChEBI" id="CHEBI:29035"/>
    </cofactor>
</comment>
<comment type="pathway">
    <text evidence="3">Protein modification; protein glycosylation.</text>
</comment>
<keyword evidence="23" id="KW-1185">Reference proteome</keyword>
<evidence type="ECO:0000256" key="16">
    <source>
        <dbReference type="ARBA" id="ARBA00030723"/>
    </source>
</evidence>
<keyword evidence="14" id="KW-0325">Glycoprotein</keyword>
<evidence type="ECO:0000256" key="10">
    <source>
        <dbReference type="ARBA" id="ARBA00022968"/>
    </source>
</evidence>
<dbReference type="GO" id="GO:0015020">
    <property type="term" value="F:glucuronosyltransferase activity"/>
    <property type="evidence" value="ECO:0007669"/>
    <property type="project" value="InterPro"/>
</dbReference>
<comment type="similarity">
    <text evidence="4">Belongs to the glycosyltransferase 49 family.</text>
</comment>
<dbReference type="AlphaFoldDB" id="A0AA89C571"/>
<evidence type="ECO:0000256" key="20">
    <source>
        <dbReference type="ARBA" id="ARBA00047852"/>
    </source>
</evidence>
<keyword evidence="10" id="KW-0735">Signal-anchor</keyword>
<evidence type="ECO:0000256" key="11">
    <source>
        <dbReference type="ARBA" id="ARBA00022989"/>
    </source>
</evidence>
<keyword evidence="9" id="KW-0479">Metal-binding</keyword>
<dbReference type="Proteomes" id="UP001186944">
    <property type="component" value="Unassembled WGS sequence"/>
</dbReference>
<evidence type="ECO:0000256" key="17">
    <source>
        <dbReference type="ARBA" id="ARBA00032175"/>
    </source>
</evidence>
<dbReference type="Gene3D" id="1.20.5.170">
    <property type="match status" value="2"/>
</dbReference>
<dbReference type="GO" id="GO:0000139">
    <property type="term" value="C:Golgi membrane"/>
    <property type="evidence" value="ECO:0007669"/>
    <property type="project" value="UniProtKB-SubCell"/>
</dbReference>
<evidence type="ECO:0000256" key="9">
    <source>
        <dbReference type="ARBA" id="ARBA00022723"/>
    </source>
</evidence>
<keyword evidence="6" id="KW-0328">Glycosyltransferase</keyword>
<comment type="catalytic activity">
    <reaction evidence="20">
        <text>3-O-[beta-D-Xyl-(1-&gt;4)-Rib-ol-P-Rib-ol-P-3-beta-D-GalNAc-(1-&gt;3)-beta-D-GlcNAc-(1-&gt;4)-(O-6-P-alpha-D-Man)]-Thr-[protein] + UDP-alpha-D-glucuronate = 3-O-[beta-D-GlcA-(1-&gt;3)-beta-D-Xyl-(1-&gt;4)-Rib-ol-P-Rib-ol-P-3-beta-D-GalNAc-(1-&gt;3)-beta-D-GlcNAc-(1-&gt;4)-(O-6-P-alpha-D-Man)]-Thr-[protein] + UDP + H(+)</text>
        <dbReference type="Rhea" id="RHEA:46860"/>
        <dbReference type="Rhea" id="RHEA-COMP:15023"/>
        <dbReference type="Rhea" id="RHEA-COMP:17482"/>
        <dbReference type="ChEBI" id="CHEBI:15378"/>
        <dbReference type="ChEBI" id="CHEBI:58052"/>
        <dbReference type="ChEBI" id="CHEBI:58223"/>
        <dbReference type="ChEBI" id="CHEBI:142405"/>
        <dbReference type="ChEBI" id="CHEBI:177336"/>
    </reaction>
</comment>
<dbReference type="EMBL" id="VSWD01000006">
    <property type="protein sequence ID" value="KAK3099787.1"/>
    <property type="molecule type" value="Genomic_DNA"/>
</dbReference>
<keyword evidence="12" id="KW-0333">Golgi apparatus</keyword>
<feature type="compositionally biased region" description="Polar residues" evidence="21">
    <location>
        <begin position="329"/>
        <end position="340"/>
    </location>
</feature>
<evidence type="ECO:0000256" key="6">
    <source>
        <dbReference type="ARBA" id="ARBA00022676"/>
    </source>
</evidence>
<reference evidence="22" key="1">
    <citation type="submission" date="2019-08" db="EMBL/GenBank/DDBJ databases">
        <title>The improved chromosome-level genome for the pearl oyster Pinctada fucata martensii using PacBio sequencing and Hi-C.</title>
        <authorList>
            <person name="Zheng Z."/>
        </authorList>
    </citation>
    <scope>NUCLEOTIDE SEQUENCE</scope>
    <source>
        <strain evidence="22">ZZ-2019</strain>
        <tissue evidence="22">Adductor muscle</tissue>
    </source>
</reference>
<evidence type="ECO:0000256" key="19">
    <source>
        <dbReference type="ARBA" id="ARBA00033291"/>
    </source>
</evidence>
<evidence type="ECO:0000256" key="18">
    <source>
        <dbReference type="ARBA" id="ARBA00032181"/>
    </source>
</evidence>
<evidence type="ECO:0000256" key="4">
    <source>
        <dbReference type="ARBA" id="ARBA00008539"/>
    </source>
</evidence>
<keyword evidence="7" id="KW-0808">Transferase</keyword>
<sequence>MSDGYVFDGCSMRISSQIESVFLETRWREIMGAYCDDRDEYFIIKDVFKTSKIRKLRRNSEIVTIITQTTPNHVAALEVLAQRWKNPISVAIFLCAKDIYPVLKSLYDYKDIAISFHFVAIDWNVEDSSVCEMMMTTKTGFINPKEKRVPYPFNVLRNVALSTVAGGYVFMTDIDMVPSANLHDHFLQHINAISSVRKVNENVSLFISPEVYKLKFRTAYVIPSFEAKNSKYYENIKEKLLSFVKQGFIRQYAITSCDICQNNTMYDKWLSNPAYGTYNVSMNTKPYLYEPFYILHRSYPEFDERFKDRGFNRISQNRDTRTVGKPTETKTQLDGNTKDNLPNELSPVQERKALKNALSGHAALIIQGINVLYFVVPTDTRVSLIDTRVSQIDTRVSLIDTRISLIDTHVSLIDTRVSPIDTCVSPIDTRVSLIDTRVSPIDTRVSLIDTRVSLIDTRVSLIDTRVSLIDTRVSLIDIRVSLIDTRVSLIDTRVSLIDTRVSLIDTRVSLIDIRVSLIDTRVSLIDTRVSLIDTRVSLIDTRV</sequence>
<comment type="subcellular location">
    <subcellularLocation>
        <location evidence="2">Golgi apparatus membrane</location>
        <topology evidence="2">Single-pass type II membrane protein</topology>
    </subcellularLocation>
</comment>
<evidence type="ECO:0000256" key="8">
    <source>
        <dbReference type="ARBA" id="ARBA00022692"/>
    </source>
</evidence>
<dbReference type="GO" id="GO:0046872">
    <property type="term" value="F:metal ion binding"/>
    <property type="evidence" value="ECO:0007669"/>
    <property type="project" value="UniProtKB-KW"/>
</dbReference>
<evidence type="ECO:0000256" key="12">
    <source>
        <dbReference type="ARBA" id="ARBA00023034"/>
    </source>
</evidence>
<keyword evidence="8" id="KW-0812">Transmembrane</keyword>
<name>A0AA89C571_PINIB</name>
<proteinExistence type="inferred from homology"/>
<accession>A0AA89C571</accession>
<dbReference type="InterPro" id="IPR043189">
    <property type="entry name" value="B4GAT1"/>
</dbReference>
<evidence type="ECO:0000313" key="22">
    <source>
        <dbReference type="EMBL" id="KAK3099787.1"/>
    </source>
</evidence>
<feature type="region of interest" description="Disordered" evidence="21">
    <location>
        <begin position="315"/>
        <end position="344"/>
    </location>
</feature>
<keyword evidence="13" id="KW-0472">Membrane</keyword>
<evidence type="ECO:0000256" key="13">
    <source>
        <dbReference type="ARBA" id="ARBA00023136"/>
    </source>
</evidence>
<comment type="caution">
    <text evidence="22">The sequence shown here is derived from an EMBL/GenBank/DDBJ whole genome shotgun (WGS) entry which is preliminary data.</text>
</comment>
<evidence type="ECO:0000256" key="7">
    <source>
        <dbReference type="ARBA" id="ARBA00022679"/>
    </source>
</evidence>
<keyword evidence="11" id="KW-1133">Transmembrane helix</keyword>
<gene>
    <name evidence="22" type="ORF">FSP39_009633</name>
</gene>
<keyword evidence="15" id="KW-0464">Manganese</keyword>
<evidence type="ECO:0000313" key="23">
    <source>
        <dbReference type="Proteomes" id="UP001186944"/>
    </source>
</evidence>
<evidence type="ECO:0000256" key="5">
    <source>
        <dbReference type="ARBA" id="ARBA00017962"/>
    </source>
</evidence>